<accession>A0A1E3J1E3</accession>
<dbReference type="Proteomes" id="UP000094819">
    <property type="component" value="Unassembled WGS sequence"/>
</dbReference>
<sequence>MSDDVGAPPHLYVTIAGWIALFPLDDLTPTEHTFISNELEEKGIIVIYDSSLNRMLSSTLQSSLSPNAKVVAFEMEMDLKAGRNSTTRSAINPEDRLFTVLSMNFFDRCADAINIGLPAHLHGQCEMCPRSKSGISSWVFMSEGRPLASTKVKLLSVLTTPIGSDNVGGEEPGEVDSVHTRMRLDKLVAACKQEDGLKIILAEREGEKGKPRLTLRVVNQNGSVDPGMTHWAAMISQLWVQLLYYDRGLTTLTLYNVWIPFERDVHVKNLFRMGEPIYRTKPDVPTPPEPLDHPLPPLPVWPSFALLEEILKMEGMKSKNISSAPGGPGYARGQTTKRNHDEVDGAGGACDGTIDASLLMPKNAVAVTLRVSFPDHRSPKARHFFLQGSLDDSYITGCLLSCFTGSPPDSVLPASMSLPVRPTNAELSLAIYLSSGRLWDVYHSVLTGEGLVRKDVIAEVMCPYTYDDGEERSKELFENSEGAIRAHRREATLYSGPLASLQGGVVLAVYGSFDGRMCLGLGVHGCISDWQSKISTASPMPCVSSIAMSNHDTSVHARTAAAPS</sequence>
<dbReference type="RefSeq" id="XP_019030948.1">
    <property type="nucleotide sequence ID" value="XM_019176916.1"/>
</dbReference>
<evidence type="ECO:0000313" key="2">
    <source>
        <dbReference type="Proteomes" id="UP000094819"/>
    </source>
</evidence>
<organism evidence="1 2">
    <name type="scientific">Cryptococcus wingfieldii CBS 7118</name>
    <dbReference type="NCBI Taxonomy" id="1295528"/>
    <lineage>
        <taxon>Eukaryota</taxon>
        <taxon>Fungi</taxon>
        <taxon>Dikarya</taxon>
        <taxon>Basidiomycota</taxon>
        <taxon>Agaricomycotina</taxon>
        <taxon>Tremellomycetes</taxon>
        <taxon>Tremellales</taxon>
        <taxon>Cryptococcaceae</taxon>
        <taxon>Cryptococcus</taxon>
    </lineage>
</organism>
<proteinExistence type="predicted"/>
<keyword evidence="2" id="KW-1185">Reference proteome</keyword>
<comment type="caution">
    <text evidence="1">The sequence shown here is derived from an EMBL/GenBank/DDBJ whole genome shotgun (WGS) entry which is preliminary data.</text>
</comment>
<dbReference type="GeneID" id="30194023"/>
<evidence type="ECO:0000313" key="1">
    <source>
        <dbReference type="EMBL" id="ODN94669.1"/>
    </source>
</evidence>
<dbReference type="EMBL" id="AWGH01000014">
    <property type="protein sequence ID" value="ODN94669.1"/>
    <property type="molecule type" value="Genomic_DNA"/>
</dbReference>
<protein>
    <submittedName>
        <fullName evidence="1">Uncharacterized protein</fullName>
    </submittedName>
</protein>
<gene>
    <name evidence="1" type="ORF">L198_04810</name>
</gene>
<name>A0A1E3J1E3_9TREE</name>
<dbReference type="AlphaFoldDB" id="A0A1E3J1E3"/>
<reference evidence="1 2" key="1">
    <citation type="submission" date="2016-06" db="EMBL/GenBank/DDBJ databases">
        <title>Evolution of pathogenesis and genome organization in the Tremellales.</title>
        <authorList>
            <person name="Cuomo C."/>
            <person name="Litvintseva A."/>
            <person name="Heitman J."/>
            <person name="Chen Y."/>
            <person name="Sun S."/>
            <person name="Springer D."/>
            <person name="Dromer F."/>
            <person name="Young S."/>
            <person name="Zeng Q."/>
            <person name="Chapman S."/>
            <person name="Gujja S."/>
            <person name="Saif S."/>
            <person name="Birren B."/>
        </authorList>
    </citation>
    <scope>NUCLEOTIDE SEQUENCE [LARGE SCALE GENOMIC DNA]</scope>
    <source>
        <strain evidence="1 2">CBS 7118</strain>
    </source>
</reference>